<protein>
    <submittedName>
        <fullName evidence="2">Uncharacterized protein</fullName>
    </submittedName>
</protein>
<evidence type="ECO:0000313" key="3">
    <source>
        <dbReference type="Proteomes" id="UP000596387"/>
    </source>
</evidence>
<evidence type="ECO:0000313" key="2">
    <source>
        <dbReference type="EMBL" id="QRF66802.1"/>
    </source>
</evidence>
<proteinExistence type="predicted"/>
<dbReference type="RefSeq" id="WP_039615980.1">
    <property type="nucleotide sequence ID" value="NZ_CP047166.1"/>
</dbReference>
<name>A0ABX7FAH1_9RHOB</name>
<reference evidence="2 3" key="1">
    <citation type="submission" date="2019-12" db="EMBL/GenBank/DDBJ databases">
        <title>Complete Genome Sequence of a Quorum-Sensing Bacterium,Rhodobacteraceae bacterium C31, Isolated from a marine microalgae symbiotic bacteria.</title>
        <authorList>
            <person name="Zhang Y."/>
        </authorList>
    </citation>
    <scope>NUCLEOTIDE SEQUENCE [LARGE SCALE GENOMIC DNA]</scope>
    <source>
        <strain evidence="2 3">C31</strain>
    </source>
</reference>
<keyword evidence="1" id="KW-0732">Signal</keyword>
<accession>A0ABX7FAH1</accession>
<keyword evidence="3" id="KW-1185">Reference proteome</keyword>
<dbReference type="Proteomes" id="UP000596387">
    <property type="component" value="Chromosome"/>
</dbReference>
<feature type="chain" id="PRO_5047073805" evidence="1">
    <location>
        <begin position="18"/>
        <end position="188"/>
    </location>
</feature>
<sequence>MIRTTLALVLLAGTATAQSLPQFDDTVGYDVIGTADDGLILKNGGNTFYCEIDDAEGETYLYFEVCLPILGPSAVEAYQSSRMATASNEEDFLAALAAMPAMAFMPAVEATMREDYACAVPMGGDAEDAFLRTLAERVADQVGFGGLLSAEAVDEIGEITEDTAELMIDQGRITLDREARVARLADCP</sequence>
<dbReference type="EMBL" id="CP047166">
    <property type="protein sequence ID" value="QRF66802.1"/>
    <property type="molecule type" value="Genomic_DNA"/>
</dbReference>
<evidence type="ECO:0000256" key="1">
    <source>
        <dbReference type="SAM" id="SignalP"/>
    </source>
</evidence>
<organism evidence="2 3">
    <name type="scientific">Ponticoccus alexandrii</name>
    <dbReference type="NCBI Taxonomy" id="1943633"/>
    <lineage>
        <taxon>Bacteria</taxon>
        <taxon>Pseudomonadati</taxon>
        <taxon>Pseudomonadota</taxon>
        <taxon>Alphaproteobacteria</taxon>
        <taxon>Rhodobacterales</taxon>
        <taxon>Roseobacteraceae</taxon>
        <taxon>Ponticoccus</taxon>
    </lineage>
</organism>
<gene>
    <name evidence="2" type="ORF">GQA70_11060</name>
</gene>
<feature type="signal peptide" evidence="1">
    <location>
        <begin position="1"/>
        <end position="17"/>
    </location>
</feature>